<evidence type="ECO:0000313" key="5">
    <source>
        <dbReference type="EMBL" id="CAH1725509.1"/>
    </source>
</evidence>
<reference evidence="5" key="2">
    <citation type="submission" date="2022-10" db="EMBL/GenBank/DDBJ databases">
        <authorList>
            <consortium name="ENA_rothamsted_submissions"/>
            <consortium name="culmorum"/>
            <person name="King R."/>
        </authorList>
    </citation>
    <scope>NUCLEOTIDE SEQUENCE</scope>
</reference>
<evidence type="ECO:0000256" key="1">
    <source>
        <dbReference type="ARBA" id="ARBA00004123"/>
    </source>
</evidence>
<accession>A0A9P0J2X3</accession>
<dbReference type="PRINTS" id="PR02028">
    <property type="entry name" value="CMYCBINDINGP"/>
</dbReference>
<dbReference type="InterPro" id="IPR026060">
    <property type="entry name" value="AMY1"/>
</dbReference>
<feature type="coiled-coil region" evidence="4">
    <location>
        <begin position="62"/>
        <end position="114"/>
    </location>
</feature>
<dbReference type="GO" id="GO:0003713">
    <property type="term" value="F:transcription coactivator activity"/>
    <property type="evidence" value="ECO:0007669"/>
    <property type="project" value="InterPro"/>
</dbReference>
<comment type="similarity">
    <text evidence="2">Belongs to the AMY1 family.</text>
</comment>
<evidence type="ECO:0000256" key="2">
    <source>
        <dbReference type="ARBA" id="ARBA00009389"/>
    </source>
</evidence>
<protein>
    <submittedName>
        <fullName evidence="5">Uncharacterized protein</fullName>
    </submittedName>
</protein>
<evidence type="ECO:0000256" key="4">
    <source>
        <dbReference type="SAM" id="Coils"/>
    </source>
</evidence>
<dbReference type="GO" id="GO:0005634">
    <property type="term" value="C:nucleus"/>
    <property type="evidence" value="ECO:0007669"/>
    <property type="project" value="UniProtKB-SubCell"/>
</dbReference>
<gene>
    <name evidence="5" type="ORF">APHIGO_LOCUS6577</name>
</gene>
<comment type="subcellular location">
    <subcellularLocation>
        <location evidence="1">Nucleus</location>
    </subcellularLocation>
</comment>
<keyword evidence="4" id="KW-0175">Coiled coil</keyword>
<dbReference type="EMBL" id="OU899035">
    <property type="protein sequence ID" value="CAH1725509.1"/>
    <property type="molecule type" value="Genomic_DNA"/>
</dbReference>
<keyword evidence="6" id="KW-1185">Reference proteome</keyword>
<keyword evidence="3" id="KW-0539">Nucleus</keyword>
<dbReference type="Proteomes" id="UP001154329">
    <property type="component" value="Chromosome 2"/>
</dbReference>
<name>A0A9P0J2X3_APHGO</name>
<evidence type="ECO:0000256" key="3">
    <source>
        <dbReference type="ARBA" id="ARBA00023242"/>
    </source>
</evidence>
<dbReference type="OrthoDB" id="524165at2759"/>
<proteinExistence type="inferred from homology"/>
<dbReference type="AlphaFoldDB" id="A0A9P0J2X3"/>
<evidence type="ECO:0000313" key="6">
    <source>
        <dbReference type="Proteomes" id="UP001154329"/>
    </source>
</evidence>
<sequence length="119" mass="13960">MSLFLVNEQDKEEFLTYLDENGILDKLTDVLIMLHSEQETPSDPIEYVRKNICVDNPDVVEINELKTQIQKANVELAKLQKIRDELKVRLEQFQTELQLEVEDYEDEAVKVADNDEYVD</sequence>
<dbReference type="PANTHER" id="PTHR13168:SF0">
    <property type="entry name" value="C-MYC-BINDING PROTEIN"/>
    <property type="match status" value="1"/>
</dbReference>
<reference evidence="5" key="1">
    <citation type="submission" date="2022-02" db="EMBL/GenBank/DDBJ databases">
        <authorList>
            <person name="King R."/>
        </authorList>
    </citation>
    <scope>NUCLEOTIDE SEQUENCE</scope>
</reference>
<dbReference type="PANTHER" id="PTHR13168">
    <property type="entry name" value="ASSOCIATE OF C-MYC AMY-1"/>
    <property type="match status" value="1"/>
</dbReference>
<organism evidence="5 6">
    <name type="scientific">Aphis gossypii</name>
    <name type="common">Cotton aphid</name>
    <dbReference type="NCBI Taxonomy" id="80765"/>
    <lineage>
        <taxon>Eukaryota</taxon>
        <taxon>Metazoa</taxon>
        <taxon>Ecdysozoa</taxon>
        <taxon>Arthropoda</taxon>
        <taxon>Hexapoda</taxon>
        <taxon>Insecta</taxon>
        <taxon>Pterygota</taxon>
        <taxon>Neoptera</taxon>
        <taxon>Paraneoptera</taxon>
        <taxon>Hemiptera</taxon>
        <taxon>Sternorrhyncha</taxon>
        <taxon>Aphidomorpha</taxon>
        <taxon>Aphidoidea</taxon>
        <taxon>Aphididae</taxon>
        <taxon>Aphidini</taxon>
        <taxon>Aphis</taxon>
        <taxon>Aphis</taxon>
    </lineage>
</organism>